<dbReference type="InterPro" id="IPR031098">
    <property type="entry name" value="Crust_neurohorm"/>
</dbReference>
<dbReference type="PANTHER" id="PTHR35981:SF2">
    <property type="entry name" value="ION TRANSPORT PEPTIDE, ISOFORM C"/>
    <property type="match status" value="1"/>
</dbReference>
<accession>A0A1I7ZR84</accession>
<protein>
    <submittedName>
        <fullName evidence="5">Uncharacterized protein</fullName>
    </submittedName>
</protein>
<feature type="disulfide bond" evidence="3">
    <location>
        <begin position="86"/>
        <end position="104"/>
    </location>
</feature>
<sequence length="139" mass="16215">MCRLLALRSCGAMALGRCAAFLYLLGYAAHFRTEAYTVQRTQQVENGPVKTDEGMYRREKMSTYRDGQECPIYRNEALHAVLDRVCLMCHEMFSHEQPDLRAECRSNCFNNEKFRSCLAMFAPPRKNSRRDAEFDLWNI</sequence>
<dbReference type="Pfam" id="PF01147">
    <property type="entry name" value="Crust_neurohorm"/>
    <property type="match status" value="1"/>
</dbReference>
<evidence type="ECO:0000256" key="2">
    <source>
        <dbReference type="ARBA" id="ARBA00023157"/>
    </source>
</evidence>
<evidence type="ECO:0000256" key="3">
    <source>
        <dbReference type="PIRSR" id="PIRSR631098-51"/>
    </source>
</evidence>
<dbReference type="PROSITE" id="PS01250">
    <property type="entry name" value="CHH_MIH_GIH"/>
    <property type="match status" value="1"/>
</dbReference>
<keyword evidence="2 3" id="KW-1015">Disulfide bond</keyword>
<dbReference type="SUPFAM" id="SSF81778">
    <property type="entry name" value="Crustacean CHH/MIH/GIH neurohormone"/>
    <property type="match status" value="1"/>
</dbReference>
<dbReference type="GO" id="GO:0007623">
    <property type="term" value="P:circadian rhythm"/>
    <property type="evidence" value="ECO:0007669"/>
    <property type="project" value="TreeGrafter"/>
</dbReference>
<feature type="disulfide bond" evidence="3">
    <location>
        <begin position="70"/>
        <end position="108"/>
    </location>
</feature>
<dbReference type="InterPro" id="IPR018251">
    <property type="entry name" value="Crust_neurhormone_CS"/>
</dbReference>
<comment type="similarity">
    <text evidence="1">Belongs to the arthropod CHH/MIH/GIH/VIH hormone family.</text>
</comment>
<keyword evidence="4" id="KW-1185">Reference proteome</keyword>
<evidence type="ECO:0000313" key="5">
    <source>
        <dbReference type="WBParaSite" id="L893_g29122.t1"/>
    </source>
</evidence>
<organism evidence="4 5">
    <name type="scientific">Steinernema glaseri</name>
    <dbReference type="NCBI Taxonomy" id="37863"/>
    <lineage>
        <taxon>Eukaryota</taxon>
        <taxon>Metazoa</taxon>
        <taxon>Ecdysozoa</taxon>
        <taxon>Nematoda</taxon>
        <taxon>Chromadorea</taxon>
        <taxon>Rhabditida</taxon>
        <taxon>Tylenchina</taxon>
        <taxon>Panagrolaimomorpha</taxon>
        <taxon>Strongyloidoidea</taxon>
        <taxon>Steinernematidae</taxon>
        <taxon>Steinernema</taxon>
    </lineage>
</organism>
<dbReference type="GO" id="GO:0005576">
    <property type="term" value="C:extracellular region"/>
    <property type="evidence" value="ECO:0007669"/>
    <property type="project" value="InterPro"/>
</dbReference>
<dbReference type="InterPro" id="IPR035957">
    <property type="entry name" value="Crust_neurohorm_sf"/>
</dbReference>
<dbReference type="AlphaFoldDB" id="A0A1I7ZR84"/>
<dbReference type="Gene3D" id="1.10.2010.10">
    <property type="entry name" value="Crustacean CHH/MIH/GIH neurohormone"/>
    <property type="match status" value="1"/>
</dbReference>
<proteinExistence type="inferred from homology"/>
<dbReference type="Proteomes" id="UP000095287">
    <property type="component" value="Unplaced"/>
</dbReference>
<evidence type="ECO:0000313" key="4">
    <source>
        <dbReference type="Proteomes" id="UP000095287"/>
    </source>
</evidence>
<dbReference type="PANTHER" id="PTHR35981">
    <property type="entry name" value="ION TRANSPORT PEPTIDE, ISOFORM C"/>
    <property type="match status" value="1"/>
</dbReference>
<name>A0A1I7ZR84_9BILA</name>
<feature type="disulfide bond" evidence="3">
    <location>
        <begin position="89"/>
        <end position="117"/>
    </location>
</feature>
<reference evidence="5" key="1">
    <citation type="submission" date="2016-11" db="UniProtKB">
        <authorList>
            <consortium name="WormBaseParasite"/>
        </authorList>
    </citation>
    <scope>IDENTIFICATION</scope>
</reference>
<evidence type="ECO:0000256" key="1">
    <source>
        <dbReference type="ARBA" id="ARBA00005447"/>
    </source>
</evidence>
<dbReference type="GO" id="GO:0005184">
    <property type="term" value="F:neuropeptide hormone activity"/>
    <property type="evidence" value="ECO:0007669"/>
    <property type="project" value="InterPro"/>
</dbReference>
<dbReference type="WBParaSite" id="L893_g29122.t1">
    <property type="protein sequence ID" value="L893_g29122.t1"/>
    <property type="gene ID" value="L893_g29122"/>
</dbReference>